<evidence type="ECO:0000313" key="2">
    <source>
        <dbReference type="Proteomes" id="UP001163603"/>
    </source>
</evidence>
<reference evidence="2" key="1">
    <citation type="journal article" date="2023" name="G3 (Bethesda)">
        <title>Genome assembly and association tests identify interacting loci associated with vigor, precocity, and sex in interspecific pistachio rootstocks.</title>
        <authorList>
            <person name="Palmer W."/>
            <person name="Jacygrad E."/>
            <person name="Sagayaradj S."/>
            <person name="Cavanaugh K."/>
            <person name="Han R."/>
            <person name="Bertier L."/>
            <person name="Beede B."/>
            <person name="Kafkas S."/>
            <person name="Golino D."/>
            <person name="Preece J."/>
            <person name="Michelmore R."/>
        </authorList>
    </citation>
    <scope>NUCLEOTIDE SEQUENCE [LARGE SCALE GENOMIC DNA]</scope>
</reference>
<dbReference type="Proteomes" id="UP001163603">
    <property type="component" value="Chromosome 1"/>
</dbReference>
<protein>
    <submittedName>
        <fullName evidence="1">Uncharacterized protein</fullName>
    </submittedName>
</protein>
<proteinExistence type="predicted"/>
<gene>
    <name evidence="1" type="ORF">Pint_03532</name>
</gene>
<accession>A0ACC0ZP60</accession>
<comment type="caution">
    <text evidence="1">The sequence shown here is derived from an EMBL/GenBank/DDBJ whole genome shotgun (WGS) entry which is preliminary data.</text>
</comment>
<organism evidence="1 2">
    <name type="scientific">Pistacia integerrima</name>
    <dbReference type="NCBI Taxonomy" id="434235"/>
    <lineage>
        <taxon>Eukaryota</taxon>
        <taxon>Viridiplantae</taxon>
        <taxon>Streptophyta</taxon>
        <taxon>Embryophyta</taxon>
        <taxon>Tracheophyta</taxon>
        <taxon>Spermatophyta</taxon>
        <taxon>Magnoliopsida</taxon>
        <taxon>eudicotyledons</taxon>
        <taxon>Gunneridae</taxon>
        <taxon>Pentapetalae</taxon>
        <taxon>rosids</taxon>
        <taxon>malvids</taxon>
        <taxon>Sapindales</taxon>
        <taxon>Anacardiaceae</taxon>
        <taxon>Pistacia</taxon>
    </lineage>
</organism>
<sequence>MATTTMDCHHLRLNSLPLIYLRLLSQSELLSLSHCSPRATIATTAAQNNDEDKVSTPKIDRSVFHESAGPKVFVAFCCGCKEVGNAGAVDINQDNSSAAKDFSMILEGLADCIACRGNGLQELELRRNAVIVLAFLASSGVSGFEILVNHKLNREANFLMLILQVLVSEMDTEAAGDTVPAENFKARTLLMREALILLNRLVSNPAYSAIVLQILTGSRDMASLTIDVANRFSRKDPRLGESNPSSRQMRESEVVDLGRVFRRRVFTFLGENVS</sequence>
<evidence type="ECO:0000313" key="1">
    <source>
        <dbReference type="EMBL" id="KAJ0053954.1"/>
    </source>
</evidence>
<keyword evidence="2" id="KW-1185">Reference proteome</keyword>
<name>A0ACC0ZP60_9ROSI</name>
<dbReference type="EMBL" id="CM047736">
    <property type="protein sequence ID" value="KAJ0053954.1"/>
    <property type="molecule type" value="Genomic_DNA"/>
</dbReference>